<keyword evidence="3" id="KW-1185">Reference proteome</keyword>
<dbReference type="Pfam" id="PF12712">
    <property type="entry name" value="DUF3805"/>
    <property type="match status" value="1"/>
</dbReference>
<evidence type="ECO:0000259" key="1">
    <source>
        <dbReference type="Pfam" id="PF12712"/>
    </source>
</evidence>
<reference evidence="2 3" key="1">
    <citation type="submission" date="2017-07" db="EMBL/GenBank/DDBJ databases">
        <title>Fictibacillus sp. nov. GDSW-R2A3 Genome sequencing and assembly.</title>
        <authorList>
            <person name="Mayilraj S."/>
        </authorList>
    </citation>
    <scope>NUCLEOTIDE SEQUENCE [LARGE SCALE GENOMIC DNA]</scope>
    <source>
        <strain evidence="2 3">GDSW-R2A3</strain>
    </source>
</reference>
<protein>
    <recommendedName>
        <fullName evidence="1">DUF3805 domain-containing protein</fullName>
    </recommendedName>
</protein>
<dbReference type="Proteomes" id="UP000215059">
    <property type="component" value="Unassembled WGS sequence"/>
</dbReference>
<organism evidence="2 3">
    <name type="scientific">Fictibacillus aquaticus</name>
    <dbReference type="NCBI Taxonomy" id="2021314"/>
    <lineage>
        <taxon>Bacteria</taxon>
        <taxon>Bacillati</taxon>
        <taxon>Bacillota</taxon>
        <taxon>Bacilli</taxon>
        <taxon>Bacillales</taxon>
        <taxon>Fictibacillaceae</taxon>
        <taxon>Fictibacillus</taxon>
    </lineage>
</organism>
<accession>A0A235F8K1</accession>
<proteinExistence type="predicted"/>
<feature type="domain" description="DUF3805" evidence="1">
    <location>
        <begin position="20"/>
        <end position="150"/>
    </location>
</feature>
<name>A0A235F8K1_9BACL</name>
<evidence type="ECO:0000313" key="2">
    <source>
        <dbReference type="EMBL" id="OYD57681.1"/>
    </source>
</evidence>
<evidence type="ECO:0000313" key="3">
    <source>
        <dbReference type="Proteomes" id="UP000215059"/>
    </source>
</evidence>
<sequence>MNNVVTGQDRGNDEMKFNTIVFEDWFEIDLPEKWELEEEEDLLTFYDTVDGRGALQISCFNIVEQRAADEIAMEHLNDVIEQFEININRNTKKIIETPYSTIALTAGTSPEKDFVKIWIIVLKNRMLLCTYISDQKSRELSTAEDIIYSIQPA</sequence>
<dbReference type="InterPro" id="IPR024315">
    <property type="entry name" value="DUF3805"/>
</dbReference>
<comment type="caution">
    <text evidence="2">The sequence shown here is derived from an EMBL/GenBank/DDBJ whole genome shotgun (WGS) entry which is preliminary data.</text>
</comment>
<dbReference type="EMBL" id="NOII01000003">
    <property type="protein sequence ID" value="OYD57681.1"/>
    <property type="molecule type" value="Genomic_DNA"/>
</dbReference>
<gene>
    <name evidence="2" type="ORF">CGZ90_13535</name>
</gene>
<dbReference type="AlphaFoldDB" id="A0A235F8K1"/>
<dbReference type="Gene3D" id="3.40.1000.10">
    <property type="entry name" value="Mog1/PsbP, alpha/beta/alpha sandwich"/>
    <property type="match status" value="1"/>
</dbReference>